<dbReference type="EMBL" id="BGZK01000348">
    <property type="protein sequence ID" value="GBP38412.1"/>
    <property type="molecule type" value="Genomic_DNA"/>
</dbReference>
<keyword evidence="2" id="KW-1185">Reference proteome</keyword>
<sequence length="83" mass="8993">MLDKKSRFVCERAREACLVKAAPAAAPAERVSGDSDKTMSRQNFTLKVQMIIKALDAVSMLCIGSEDANDRGSEKEKVCVSSV</sequence>
<comment type="caution">
    <text evidence="1">The sequence shown here is derived from an EMBL/GenBank/DDBJ whole genome shotgun (WGS) entry which is preliminary data.</text>
</comment>
<evidence type="ECO:0000313" key="2">
    <source>
        <dbReference type="Proteomes" id="UP000299102"/>
    </source>
</evidence>
<name>A0A4C1VJ37_EUMVA</name>
<evidence type="ECO:0000313" key="1">
    <source>
        <dbReference type="EMBL" id="GBP38412.1"/>
    </source>
</evidence>
<proteinExistence type="predicted"/>
<gene>
    <name evidence="1" type="ORF">EVAR_28210_1</name>
</gene>
<organism evidence="1 2">
    <name type="scientific">Eumeta variegata</name>
    <name type="common">Bagworm moth</name>
    <name type="synonym">Eumeta japonica</name>
    <dbReference type="NCBI Taxonomy" id="151549"/>
    <lineage>
        <taxon>Eukaryota</taxon>
        <taxon>Metazoa</taxon>
        <taxon>Ecdysozoa</taxon>
        <taxon>Arthropoda</taxon>
        <taxon>Hexapoda</taxon>
        <taxon>Insecta</taxon>
        <taxon>Pterygota</taxon>
        <taxon>Neoptera</taxon>
        <taxon>Endopterygota</taxon>
        <taxon>Lepidoptera</taxon>
        <taxon>Glossata</taxon>
        <taxon>Ditrysia</taxon>
        <taxon>Tineoidea</taxon>
        <taxon>Psychidae</taxon>
        <taxon>Oiketicinae</taxon>
        <taxon>Eumeta</taxon>
    </lineage>
</organism>
<dbReference type="AlphaFoldDB" id="A0A4C1VJ37"/>
<dbReference type="Proteomes" id="UP000299102">
    <property type="component" value="Unassembled WGS sequence"/>
</dbReference>
<accession>A0A4C1VJ37</accession>
<reference evidence="1 2" key="1">
    <citation type="journal article" date="2019" name="Commun. Biol.">
        <title>The bagworm genome reveals a unique fibroin gene that provides high tensile strength.</title>
        <authorList>
            <person name="Kono N."/>
            <person name="Nakamura H."/>
            <person name="Ohtoshi R."/>
            <person name="Tomita M."/>
            <person name="Numata K."/>
            <person name="Arakawa K."/>
        </authorList>
    </citation>
    <scope>NUCLEOTIDE SEQUENCE [LARGE SCALE GENOMIC DNA]</scope>
</reference>
<protein>
    <submittedName>
        <fullName evidence="1">Uncharacterized protein</fullName>
    </submittedName>
</protein>